<sequence length="260" mass="27860">MTQPQLALVTGASSGIGLELAKQFAQHGFDLVVAAEDDAIKDVPEKLSQWSAAVQPVQVDLRTPEGVEHLYQSTIEGDRVLAAAALNAGIGRGEMFLKSELADDLSIVDLNVRSTVHLAKLVLRDMANRDTGKVLFTSSIASQMPGSYQPVYNASKSFVQSFAEALRDELRDTSITVTALMPGPTDTNFFGRAKMVDSLMGKGPKDDPAKVARQGFEALMRGDQKVVAGSVLVKAMGMANRVLPDQLKAVGNRVMSMPRG</sequence>
<reference evidence="4" key="2">
    <citation type="submission" date="2016-01" db="EMBL/GenBank/DDBJ databases">
        <authorList>
            <person name="Oliw E.H."/>
        </authorList>
    </citation>
    <scope>NUCLEOTIDE SEQUENCE</scope>
    <source>
        <strain evidence="4">IEC33</strain>
    </source>
</reference>
<reference evidence="3" key="3">
    <citation type="submission" date="2016-01" db="EMBL/GenBank/DDBJ databases">
        <authorList>
            <person name="Ana R.F.D.C."/>
            <person name="Tarcisio F."/>
            <person name="Maria L.L."/>
            <person name="Monica P."/>
            <person name="Wana L.O.D.C."/>
            <person name="Elisabetta G."/>
            <person name="Jeann R.D.C.B."/>
            <person name="Veronica D.S."/>
            <person name="Karla V.B.L."/>
            <person name="Roberto B."/>
            <person name="Antonella G."/>
            <person name="Anna F."/>
            <person name="Alessandro M."/>
            <person name="Pamela F."/>
            <person name="Francesca D.L."/>
            <person name="Giulia F.S."/>
            <person name="Sara T."/>
            <person name="Fabio R."/>
            <person name="Olivier J."/>
            <person name="Nicola S."/>
            <person name="Enrico T."/>
        </authorList>
    </citation>
    <scope>NUCLEOTIDE SEQUENCE</scope>
    <source>
        <strain evidence="3">FI-07156</strain>
    </source>
</reference>
<comment type="caution">
    <text evidence="4">The sequence shown here is derived from an EMBL/GenBank/DDBJ whole genome shotgun (WGS) entry which is preliminary data.</text>
</comment>
<name>A0A1X2AJQ1_9MYCO</name>
<dbReference type="Pfam" id="PF00106">
    <property type="entry name" value="adh_short"/>
    <property type="match status" value="1"/>
</dbReference>
<dbReference type="SUPFAM" id="SSF51735">
    <property type="entry name" value="NAD(P)-binding Rossmann-fold domains"/>
    <property type="match status" value="1"/>
</dbReference>
<dbReference type="AlphaFoldDB" id="A0A1X2AJQ1"/>
<dbReference type="PANTHER" id="PTHR44196:SF2">
    <property type="entry name" value="SHORT-CHAIN DEHYDROGENASE-RELATED"/>
    <property type="match status" value="1"/>
</dbReference>
<evidence type="ECO:0000256" key="2">
    <source>
        <dbReference type="ARBA" id="ARBA00023002"/>
    </source>
</evidence>
<dbReference type="PRINTS" id="PR00081">
    <property type="entry name" value="GDHRDH"/>
</dbReference>
<evidence type="ECO:0000313" key="5">
    <source>
        <dbReference type="Proteomes" id="UP000193285"/>
    </source>
</evidence>
<dbReference type="PANTHER" id="PTHR44196">
    <property type="entry name" value="DEHYDROGENASE/REDUCTASE SDR FAMILY MEMBER 7B"/>
    <property type="match status" value="1"/>
</dbReference>
<dbReference type="Proteomes" id="UP000193801">
    <property type="component" value="Unassembled WGS sequence"/>
</dbReference>
<comment type="similarity">
    <text evidence="1">Belongs to the short-chain dehydrogenases/reductases (SDR) family.</text>
</comment>
<dbReference type="GO" id="GO:0016020">
    <property type="term" value="C:membrane"/>
    <property type="evidence" value="ECO:0007669"/>
    <property type="project" value="TreeGrafter"/>
</dbReference>
<keyword evidence="6" id="KW-1185">Reference proteome</keyword>
<dbReference type="GO" id="GO:0016491">
    <property type="term" value="F:oxidoreductase activity"/>
    <property type="evidence" value="ECO:0007669"/>
    <property type="project" value="UniProtKB-KW"/>
</dbReference>
<evidence type="ECO:0000313" key="6">
    <source>
        <dbReference type="Proteomes" id="UP000193801"/>
    </source>
</evidence>
<dbReference type="PROSITE" id="PS00061">
    <property type="entry name" value="ADH_SHORT"/>
    <property type="match status" value="1"/>
</dbReference>
<dbReference type="CDD" id="cd05233">
    <property type="entry name" value="SDR_c"/>
    <property type="match status" value="1"/>
</dbReference>
<protein>
    <submittedName>
        <fullName evidence="4">Oxidoreductase</fullName>
    </submittedName>
</protein>
<evidence type="ECO:0000313" key="3">
    <source>
        <dbReference type="EMBL" id="ORW28829.1"/>
    </source>
</evidence>
<evidence type="ECO:0000313" key="4">
    <source>
        <dbReference type="EMBL" id="ORW51349.1"/>
    </source>
</evidence>
<dbReference type="RefSeq" id="WP_085104170.1">
    <property type="nucleotide sequence ID" value="NZ_JACKVQ010000008.1"/>
</dbReference>
<dbReference type="InterPro" id="IPR020904">
    <property type="entry name" value="Sc_DH/Rdtase_CS"/>
</dbReference>
<dbReference type="Proteomes" id="UP000193285">
    <property type="component" value="Unassembled WGS sequence"/>
</dbReference>
<dbReference type="EMBL" id="LQPK01000023">
    <property type="protein sequence ID" value="ORW28829.1"/>
    <property type="molecule type" value="Genomic_DNA"/>
</dbReference>
<dbReference type="InterPro" id="IPR002347">
    <property type="entry name" value="SDR_fam"/>
</dbReference>
<organism evidence="4 5">
    <name type="scientific">Mycobacterium paraense</name>
    <dbReference type="NCBI Taxonomy" id="767916"/>
    <lineage>
        <taxon>Bacteria</taxon>
        <taxon>Bacillati</taxon>
        <taxon>Actinomycetota</taxon>
        <taxon>Actinomycetes</taxon>
        <taxon>Mycobacteriales</taxon>
        <taxon>Mycobacteriaceae</taxon>
        <taxon>Mycobacterium</taxon>
        <taxon>Mycobacterium simiae complex</taxon>
    </lineage>
</organism>
<dbReference type="InterPro" id="IPR036291">
    <property type="entry name" value="NAD(P)-bd_dom_sf"/>
</dbReference>
<evidence type="ECO:0000256" key="1">
    <source>
        <dbReference type="ARBA" id="ARBA00006484"/>
    </source>
</evidence>
<gene>
    <name evidence="4" type="ORF">AWB90_05355</name>
    <name evidence="3" type="ORF">AWB91_02075</name>
</gene>
<accession>A0A1X2AJQ1</accession>
<keyword evidence="2" id="KW-0560">Oxidoreductase</keyword>
<dbReference type="STRING" id="767916.AWB91_02075"/>
<dbReference type="OrthoDB" id="9797538at2"/>
<dbReference type="Gene3D" id="3.40.50.720">
    <property type="entry name" value="NAD(P)-binding Rossmann-like Domain"/>
    <property type="match status" value="1"/>
</dbReference>
<proteinExistence type="inferred from homology"/>
<reference evidence="5 6" key="1">
    <citation type="journal article" date="2015" name="Emerg. Microbes Infect.">
        <title>Characterization of 17 strains belonging to the Mycobacterium simiae complex and description of Mycobacterium paraense sp. nov.</title>
        <authorList>
            <person name="Fusco da Costa A.R."/>
            <person name="Fedrizzi T."/>
            <person name="Lopes M.L."/>
            <person name="Pecorari M."/>
            <person name="Oliveira da Costa W.L."/>
            <person name="Giacobazzi E."/>
            <person name="da Costa Bahia J.R."/>
            <person name="De Sanctis V."/>
            <person name="Batista Lima K.V."/>
            <person name="Bertorelli R."/>
            <person name="Grottola A."/>
            <person name="Fabio A."/>
            <person name="Mariottini A."/>
            <person name="Ferretti P."/>
            <person name="Di Leva F."/>
            <person name="Fregni Serpini G."/>
            <person name="Tagliazucchi S."/>
            <person name="Rumpianesi F."/>
            <person name="Jousson O."/>
            <person name="Segata N."/>
            <person name="Tortoli E."/>
        </authorList>
    </citation>
    <scope>NUCLEOTIDE SEQUENCE [LARGE SCALE GENOMIC DNA]</scope>
    <source>
        <strain evidence="3 6">FI-07156</strain>
        <strain evidence="4 5">IEC33</strain>
    </source>
</reference>
<dbReference type="EMBL" id="LQPN01000024">
    <property type="protein sequence ID" value="ORW51349.1"/>
    <property type="molecule type" value="Genomic_DNA"/>
</dbReference>